<keyword evidence="2" id="KW-1185">Reference proteome</keyword>
<evidence type="ECO:0000313" key="2">
    <source>
        <dbReference type="Proteomes" id="UP001165064"/>
    </source>
</evidence>
<proteinExistence type="predicted"/>
<protein>
    <submittedName>
        <fullName evidence="1">Unnamed protein product</fullName>
    </submittedName>
</protein>
<reference evidence="1" key="1">
    <citation type="submission" date="2023-04" db="EMBL/GenBank/DDBJ databases">
        <title>Ambrosiozyma monospora NBRC 10751.</title>
        <authorList>
            <person name="Ichikawa N."/>
            <person name="Sato H."/>
            <person name="Tonouchi N."/>
        </authorList>
    </citation>
    <scope>NUCLEOTIDE SEQUENCE</scope>
    <source>
        <strain evidence="1">NBRC 10751</strain>
    </source>
</reference>
<evidence type="ECO:0000313" key="1">
    <source>
        <dbReference type="EMBL" id="GME76025.1"/>
    </source>
</evidence>
<sequence>MGTTETISVKSEDQEGVKFYDGFDETTEKQIQSLARQLSNTSTHQNSGQASSCNDLIRTLTSFSQVPGQVTFGEGDIDERLDPTSDQFDSKFWVKNIRKLMDSDPEHYKPSSLNIAYRNLCAKGIASDADYQPTVSNMPIKMFKNLYYNWIKANDESRFFQILKPMDALIKAGTLTVVLGRPGAGCSTLLKTIGAQTHEVRLCSQLNWIIIFLI</sequence>
<comment type="caution">
    <text evidence="1">The sequence shown here is derived from an EMBL/GenBank/DDBJ whole genome shotgun (WGS) entry which is preliminary data.</text>
</comment>
<dbReference type="Proteomes" id="UP001165064">
    <property type="component" value="Unassembled WGS sequence"/>
</dbReference>
<accession>A0ACB5SXY5</accession>
<name>A0ACB5SXY5_AMBMO</name>
<gene>
    <name evidence="1" type="ORF">Amon02_000241200</name>
</gene>
<organism evidence="1 2">
    <name type="scientific">Ambrosiozyma monospora</name>
    <name type="common">Yeast</name>
    <name type="synonym">Endomycopsis monosporus</name>
    <dbReference type="NCBI Taxonomy" id="43982"/>
    <lineage>
        <taxon>Eukaryota</taxon>
        <taxon>Fungi</taxon>
        <taxon>Dikarya</taxon>
        <taxon>Ascomycota</taxon>
        <taxon>Saccharomycotina</taxon>
        <taxon>Pichiomycetes</taxon>
        <taxon>Pichiales</taxon>
        <taxon>Pichiaceae</taxon>
        <taxon>Ambrosiozyma</taxon>
    </lineage>
</organism>
<dbReference type="EMBL" id="BSXS01001384">
    <property type="protein sequence ID" value="GME76025.1"/>
    <property type="molecule type" value="Genomic_DNA"/>
</dbReference>